<dbReference type="SUPFAM" id="SSF53254">
    <property type="entry name" value="Phosphoglycerate mutase-like"/>
    <property type="match status" value="1"/>
</dbReference>
<dbReference type="Gene3D" id="3.40.50.1240">
    <property type="entry name" value="Phosphoglycerate mutase-like"/>
    <property type="match status" value="1"/>
</dbReference>
<dbReference type="SMART" id="SM00855">
    <property type="entry name" value="PGAM"/>
    <property type="match status" value="1"/>
</dbReference>
<comment type="caution">
    <text evidence="1">The sequence shown here is derived from an EMBL/GenBank/DDBJ whole genome shotgun (WGS) entry which is preliminary data.</text>
</comment>
<dbReference type="GO" id="GO:0005737">
    <property type="term" value="C:cytoplasm"/>
    <property type="evidence" value="ECO:0007669"/>
    <property type="project" value="TreeGrafter"/>
</dbReference>
<dbReference type="PANTHER" id="PTHR48100">
    <property type="entry name" value="BROAD-SPECIFICITY PHOSPHATASE YOR283W-RELATED"/>
    <property type="match status" value="1"/>
</dbReference>
<dbReference type="RefSeq" id="WP_039181483.1">
    <property type="nucleotide sequence ID" value="NZ_BMXN01000004.1"/>
</dbReference>
<dbReference type="PANTHER" id="PTHR48100:SF1">
    <property type="entry name" value="HISTIDINE PHOSPHATASE FAMILY PROTEIN-RELATED"/>
    <property type="match status" value="1"/>
</dbReference>
<proteinExistence type="predicted"/>
<evidence type="ECO:0008006" key="3">
    <source>
        <dbReference type="Google" id="ProtNLM"/>
    </source>
</evidence>
<name>A0A8H9I270_9GAMM</name>
<dbReference type="AlphaFoldDB" id="A0A8H9I270"/>
<gene>
    <name evidence="1" type="ORF">GCM10007157_11060</name>
</gene>
<dbReference type="Pfam" id="PF00300">
    <property type="entry name" value="His_Phos_1"/>
    <property type="match status" value="1"/>
</dbReference>
<keyword evidence="2" id="KW-1185">Reference proteome</keyword>
<evidence type="ECO:0000313" key="2">
    <source>
        <dbReference type="Proteomes" id="UP000623776"/>
    </source>
</evidence>
<protein>
    <recommendedName>
        <fullName evidence="3">Alpha-ribazole phosphatase</fullName>
    </recommendedName>
</protein>
<reference evidence="2" key="1">
    <citation type="journal article" date="2019" name="Int. J. Syst. Evol. Microbiol.">
        <title>The Global Catalogue of Microorganisms (GCM) 10K type strain sequencing project: providing services to taxonomists for standard genome sequencing and annotation.</title>
        <authorList>
            <consortium name="The Broad Institute Genomics Platform"/>
            <consortium name="The Broad Institute Genome Sequencing Center for Infectious Disease"/>
            <person name="Wu L."/>
            <person name="Ma J."/>
        </authorList>
    </citation>
    <scope>NUCLEOTIDE SEQUENCE [LARGE SCALE GENOMIC DNA]</scope>
    <source>
        <strain evidence="2">KCTC 22154</strain>
    </source>
</reference>
<dbReference type="EMBL" id="BMXN01000004">
    <property type="protein sequence ID" value="GGW22220.1"/>
    <property type="molecule type" value="Genomic_DNA"/>
</dbReference>
<dbReference type="GO" id="GO:0016791">
    <property type="term" value="F:phosphatase activity"/>
    <property type="evidence" value="ECO:0007669"/>
    <property type="project" value="TreeGrafter"/>
</dbReference>
<dbReference type="InterPro" id="IPR013078">
    <property type="entry name" value="His_Pase_superF_clade-1"/>
</dbReference>
<dbReference type="InterPro" id="IPR029033">
    <property type="entry name" value="His_PPase_superfam"/>
</dbReference>
<sequence length="209" mass="23411">MRFPDADIMTIDLMRHGEPLGGRMLRGSTDHPLSETGWQQATAAVMRHTVDGRPPFDAIVSSPLARCHEFALWLGEEFDLPVQVDDDLAELYLGRWEGKTHDQVFAEEGHALMNAFWHDPTTAAPPEGESLAALDARVSEAWQRLLSRPPGKHVLVVAHLFVCNALLRQVIAQPLTHGLVMDLPYAAMSRLRHERHALGETTFVEWIGR</sequence>
<dbReference type="CDD" id="cd07067">
    <property type="entry name" value="HP_PGM_like"/>
    <property type="match status" value="1"/>
</dbReference>
<dbReference type="InterPro" id="IPR050275">
    <property type="entry name" value="PGM_Phosphatase"/>
</dbReference>
<accession>A0A8H9I270</accession>
<organism evidence="1 2">
    <name type="scientific">Vreelandella hamiltonii</name>
    <dbReference type="NCBI Taxonomy" id="502829"/>
    <lineage>
        <taxon>Bacteria</taxon>
        <taxon>Pseudomonadati</taxon>
        <taxon>Pseudomonadota</taxon>
        <taxon>Gammaproteobacteria</taxon>
        <taxon>Oceanospirillales</taxon>
        <taxon>Halomonadaceae</taxon>
        <taxon>Vreelandella</taxon>
    </lineage>
</organism>
<dbReference type="Proteomes" id="UP000623776">
    <property type="component" value="Unassembled WGS sequence"/>
</dbReference>
<evidence type="ECO:0000313" key="1">
    <source>
        <dbReference type="EMBL" id="GGW22220.1"/>
    </source>
</evidence>